<keyword evidence="7" id="KW-0693">Viral RNA replication</keyword>
<dbReference type="GO" id="GO:0003968">
    <property type="term" value="F:RNA-directed RNA polymerase activity"/>
    <property type="evidence" value="ECO:0007669"/>
    <property type="project" value="UniProtKB-KW"/>
</dbReference>
<evidence type="ECO:0000256" key="2">
    <source>
        <dbReference type="ARBA" id="ARBA00022484"/>
    </source>
</evidence>
<accession>A0A3Q9NMZ6</accession>
<dbReference type="EMBL" id="MK279437">
    <property type="protein sequence ID" value="AZT88575.1"/>
    <property type="molecule type" value="Genomic_RNA"/>
</dbReference>
<dbReference type="Pfam" id="PF02123">
    <property type="entry name" value="RdRP_4"/>
    <property type="match status" value="1"/>
</dbReference>
<dbReference type="GO" id="GO:0003723">
    <property type="term" value="F:RNA binding"/>
    <property type="evidence" value="ECO:0007669"/>
    <property type="project" value="InterPro"/>
</dbReference>
<evidence type="ECO:0000256" key="7">
    <source>
        <dbReference type="RuleBase" id="RU364050"/>
    </source>
</evidence>
<keyword evidence="4 7" id="KW-0548">Nucleotidyltransferase</keyword>
<name>A0A3Q9NMZ6_9VIRU</name>
<keyword evidence="5 7" id="KW-0547">Nucleotide-binding</keyword>
<reference evidence="8" key="1">
    <citation type="journal article" date="2019" name="PLoS ONE">
        <title>Hiding in plain sight: New virus genomes discovered via a systematic analysis of fungal public transcriptomes.</title>
        <authorList>
            <person name="Gilbert K.B."/>
            <person name="Holcomb E.E."/>
            <person name="Allscheid R.L."/>
            <person name="Carrington J.C."/>
        </authorList>
    </citation>
    <scope>NUCLEOTIDE SEQUENCE</scope>
    <source>
        <strain evidence="8">AhAv1CBS 117.55</strain>
    </source>
</reference>
<evidence type="ECO:0000256" key="4">
    <source>
        <dbReference type="ARBA" id="ARBA00022695"/>
    </source>
</evidence>
<keyword evidence="3 7" id="KW-0808">Transferase</keyword>
<sequence length="1124" mass="126868">MRSVQIVLENARYAASLAEARHYLGDEPFWWGSLAEGRHALSHLSAGNDDLSRCLSKLWSPRSFWVPSFTPKGFPLICVSSAALASSYSSLFHSFDLDVVVAHDIPTLVARLFRGICIYVVTDTFSSPFYAFESEAPPEELVAWLREPYALGCPHSDAYTKFRASRIFRTEDVWGELGAWPWADLEKALGEIEVKDRAVDPVLWERMWHELDAGRAAKALFWADSLWVRERRFRQRHYFDLCSLYVVVHGVWEKEGAGDLFRLIAEQILHEMLVAGMSYERMYFTCFWLWTTQYWSALSQYVLKTRLLHATAAQWTAICKETTAVVTQTWMFPLTNRQHIASAYFLNAEDLNGFSDADAMKGEVTVEVLKYALNDFKYTYPSTEGRTFDAYLQELLSAATSLLEPIYKTYADKAKTWDEFISLRSAWAAGGVAGRRSRDVLGNQVSPPGAAKAYVMTMTEKNQWAMDWGKLYIEIAGKLDERGVDRTLSATDMRDQTAESYVFHPLRSRYPVVGLDIGESPAETIGRHINLIAASEGPAHYLSDGRILVAWDWSKWDHYVHVAEHMVVLKAMRQLIRRYVRREVADDMLREIDRIEEGHRVAIFRCQAYADEHYSRVVDEIIKGSGGRARRVGDTAVEVTNPAGQQSGRRTTLEVNTIIGTSRLLVRDSELLGRGASLRSRTSVYVLNRADDVAEVFRKYEEGKAAVEKMLEQGHLANPKKQVAQWRSIVYFRILYAGGAMRSFPPRAVYAAASGHPNKGSGGELDAISKLRSISSGLEMWARRGGWLGMARALYDDAERFFSKTRVWTRECHLNPKRPPDVVRLSPELLHAAPENGGAGVLPVGVYEYDYRVKAGRGKYELDAKYWRELADNYANTHGRGPGLVDLEANASGWVSRATGVTPTARDNLEFQRKWAAGRAQQDGEGTLITWLRNAAICDAVRPTHIDRSSSGQKFDWESWSIRACLLRFKQALQRARRSVGAAEVTETIRDIRGPPAYGMFKSQYYGYAGIIYRNSGKDPGVLRALAGGSALGRDYLAQSGPFPDWLKAMHLDGKLGAAGAWHKLLPASWAGWLDATVSRALYETCLQVPKVRVSKYQVLMTRSRVTSFAMQMFRHAFPHLFLH</sequence>
<dbReference type="InterPro" id="IPR043502">
    <property type="entry name" value="DNA/RNA_pol_sf"/>
</dbReference>
<evidence type="ECO:0000313" key="8">
    <source>
        <dbReference type="EMBL" id="AZT88575.1"/>
    </source>
</evidence>
<keyword evidence="2 7" id="KW-0696">RNA-directed RNA polymerase</keyword>
<dbReference type="EC" id="2.7.7.48" evidence="1 7"/>
<evidence type="ECO:0000256" key="5">
    <source>
        <dbReference type="ARBA" id="ARBA00022741"/>
    </source>
</evidence>
<proteinExistence type="predicted"/>
<dbReference type="GO" id="GO:0000166">
    <property type="term" value="F:nucleotide binding"/>
    <property type="evidence" value="ECO:0007669"/>
    <property type="project" value="UniProtKB-KW"/>
</dbReference>
<dbReference type="SUPFAM" id="SSF56672">
    <property type="entry name" value="DNA/RNA polymerases"/>
    <property type="match status" value="1"/>
</dbReference>
<dbReference type="InterPro" id="IPR001795">
    <property type="entry name" value="RNA-dir_pol_luteovirus"/>
</dbReference>
<evidence type="ECO:0000256" key="6">
    <source>
        <dbReference type="ARBA" id="ARBA00048744"/>
    </source>
</evidence>
<gene>
    <name evidence="8" type="ORF">AheAV1_s1gp1</name>
</gene>
<protein>
    <recommendedName>
        <fullName evidence="1 7">RNA-directed RNA polymerase</fullName>
        <ecNumber evidence="1 7">2.7.7.48</ecNumber>
    </recommendedName>
</protein>
<evidence type="ECO:0000256" key="1">
    <source>
        <dbReference type="ARBA" id="ARBA00012494"/>
    </source>
</evidence>
<organism evidence="8">
    <name type="scientific">Aspergillus heteromorphus alternavirus 1</name>
    <dbReference type="NCBI Taxonomy" id="2501287"/>
    <lineage>
        <taxon>Viruses</taxon>
        <taxon>Riboviria</taxon>
        <taxon>Orthornavirae</taxon>
        <taxon>Duplornaviricota</taxon>
        <taxon>Chrymotiviricetes</taxon>
        <taxon>Ghabrivirales</taxon>
        <taxon>Gammatotivirineae</taxon>
        <taxon>Alternaviridae</taxon>
        <taxon>Alternavirus</taxon>
    </lineage>
</organism>
<comment type="catalytic activity">
    <reaction evidence="6 7">
        <text>RNA(n) + a ribonucleoside 5'-triphosphate = RNA(n+1) + diphosphate</text>
        <dbReference type="Rhea" id="RHEA:21248"/>
        <dbReference type="Rhea" id="RHEA-COMP:14527"/>
        <dbReference type="Rhea" id="RHEA-COMP:17342"/>
        <dbReference type="ChEBI" id="CHEBI:33019"/>
        <dbReference type="ChEBI" id="CHEBI:61557"/>
        <dbReference type="ChEBI" id="CHEBI:140395"/>
        <dbReference type="EC" id="2.7.7.48"/>
    </reaction>
</comment>
<evidence type="ECO:0000256" key="3">
    <source>
        <dbReference type="ARBA" id="ARBA00022679"/>
    </source>
</evidence>
<dbReference type="GO" id="GO:0006351">
    <property type="term" value="P:DNA-templated transcription"/>
    <property type="evidence" value="ECO:0007669"/>
    <property type="project" value="InterPro"/>
</dbReference>